<gene>
    <name evidence="4" type="ORF">CCO02nite_28050</name>
</gene>
<feature type="chain" id="PRO_5022225894" description="CARDB domain-containing protein" evidence="3">
    <location>
        <begin position="32"/>
        <end position="754"/>
    </location>
</feature>
<dbReference type="GO" id="GO:0005975">
    <property type="term" value="P:carbohydrate metabolic process"/>
    <property type="evidence" value="ECO:0007669"/>
    <property type="project" value="UniProtKB-ARBA"/>
</dbReference>
<feature type="compositionally biased region" description="Polar residues" evidence="1">
    <location>
        <begin position="379"/>
        <end position="391"/>
    </location>
</feature>
<evidence type="ECO:0008006" key="6">
    <source>
        <dbReference type="Google" id="ProtNLM"/>
    </source>
</evidence>
<dbReference type="InterPro" id="IPR013783">
    <property type="entry name" value="Ig-like_fold"/>
</dbReference>
<keyword evidence="2" id="KW-1133">Transmembrane helix</keyword>
<feature type="region of interest" description="Disordered" evidence="1">
    <location>
        <begin position="378"/>
        <end position="406"/>
    </location>
</feature>
<dbReference type="OrthoDB" id="3267347at2"/>
<dbReference type="EMBL" id="BJWG01000014">
    <property type="protein sequence ID" value="GEL96147.1"/>
    <property type="molecule type" value="Genomic_DNA"/>
</dbReference>
<dbReference type="RefSeq" id="WP_146843781.1">
    <property type="nucleotide sequence ID" value="NZ_BJWG01000014.1"/>
</dbReference>
<evidence type="ECO:0000256" key="1">
    <source>
        <dbReference type="SAM" id="MobiDB-lite"/>
    </source>
</evidence>
<evidence type="ECO:0000256" key="2">
    <source>
        <dbReference type="SAM" id="Phobius"/>
    </source>
</evidence>
<organism evidence="4 5">
    <name type="scientific">Cellulomonas composti</name>
    <dbReference type="NCBI Taxonomy" id="266130"/>
    <lineage>
        <taxon>Bacteria</taxon>
        <taxon>Bacillati</taxon>
        <taxon>Actinomycetota</taxon>
        <taxon>Actinomycetes</taxon>
        <taxon>Micrococcales</taxon>
        <taxon>Cellulomonadaceae</taxon>
        <taxon>Cellulomonas</taxon>
    </lineage>
</organism>
<feature type="transmembrane region" description="Helical" evidence="2">
    <location>
        <begin position="676"/>
        <end position="694"/>
    </location>
</feature>
<accession>A0A511JDS5</accession>
<dbReference type="Proteomes" id="UP000321720">
    <property type="component" value="Unassembled WGS sequence"/>
</dbReference>
<dbReference type="Gene3D" id="2.60.40.10">
    <property type="entry name" value="Immunoglobulins"/>
    <property type="match status" value="1"/>
</dbReference>
<feature type="region of interest" description="Disordered" evidence="1">
    <location>
        <begin position="191"/>
        <end position="223"/>
    </location>
</feature>
<sequence>MTARPARRWLSATLVLLGTVAGTFVGTPAGADDEPTASDGQGVRVEIVSITPQVLVPGEDLTVTARLTNEGAAPLESVDANLLVNRYRMGSRDEVAEWAARSDDESAGAQAVQVPVDEPLAPDASHTVTFTLPADRVWLYDLPGLWGPRGLAVEAEVAGERVGLQRSYLLWNPDDDLPRVPVSVLLPFVGPGAVPSPSEPGSEPEPEPTTSPTPTSDETGDPTIADAATAAADAEALADASDQAATELDELVAPDGRLSRMLSAAGADGSVGIAVDPAVLAAADAAGGQAAQWADRLRAATGRHQTYALAWSDPDVAAAAHGDGAGLLGLAADLSAEADGPVGGQPLLAWGTGSVADGATLAAAEQMGAVAMIAAAPATTPQDSSDGLASATTTGGGTTTTITPDPVLTSLVVDPQVDDPGATPATVAQRALAEVALVAREDTLPAGLLIAPGRDEAPSTAVLRAVVQALRDAPWARIASMPALLGTTPTARVDSPDRVVASGELAPAQVAALIGARSDVLDFSTVVADADAFLTGVDEQTIAPLAVAWRDDPRTRTALVTATVDDLEERTRGLSIVPMSDVTVIAAQGDVRITVSNALDVAATARVVVEPRKACVTADDVDAVTIDAGSDAVVDVALSAHANCDVVIEVHLVGPQGDVAQPIEFSARVSPRIESVGTIVVGVLLAIGMLLGIGRTVRRGQSARRGARTVAEADAPLSLPVLGGMPAEPRREAEPQNEPDENGGTDGPGDEVRP</sequence>
<keyword evidence="3" id="KW-0732">Signal</keyword>
<evidence type="ECO:0000256" key="3">
    <source>
        <dbReference type="SAM" id="SignalP"/>
    </source>
</evidence>
<dbReference type="InterPro" id="IPR046112">
    <property type="entry name" value="DUF6049"/>
</dbReference>
<keyword evidence="2" id="KW-0472">Membrane</keyword>
<evidence type="ECO:0000313" key="4">
    <source>
        <dbReference type="EMBL" id="GEL96147.1"/>
    </source>
</evidence>
<dbReference type="AlphaFoldDB" id="A0A511JDS5"/>
<name>A0A511JDS5_9CELL</name>
<keyword evidence="2" id="KW-0812">Transmembrane</keyword>
<dbReference type="Pfam" id="PF19516">
    <property type="entry name" value="DUF6049"/>
    <property type="match status" value="1"/>
</dbReference>
<evidence type="ECO:0000313" key="5">
    <source>
        <dbReference type="Proteomes" id="UP000321720"/>
    </source>
</evidence>
<feature type="signal peptide" evidence="3">
    <location>
        <begin position="1"/>
        <end position="31"/>
    </location>
</feature>
<keyword evidence="5" id="KW-1185">Reference proteome</keyword>
<comment type="caution">
    <text evidence="4">The sequence shown here is derived from an EMBL/GenBank/DDBJ whole genome shotgun (WGS) entry which is preliminary data.</text>
</comment>
<feature type="region of interest" description="Disordered" evidence="1">
    <location>
        <begin position="702"/>
        <end position="754"/>
    </location>
</feature>
<protein>
    <recommendedName>
        <fullName evidence="6">CARDB domain-containing protein</fullName>
    </recommendedName>
</protein>
<feature type="compositionally biased region" description="Low complexity" evidence="1">
    <location>
        <begin position="208"/>
        <end position="223"/>
    </location>
</feature>
<reference evidence="4 5" key="1">
    <citation type="submission" date="2019-07" db="EMBL/GenBank/DDBJ databases">
        <title>Whole genome shotgun sequence of Cellulomonas composti NBRC 100758.</title>
        <authorList>
            <person name="Hosoyama A."/>
            <person name="Uohara A."/>
            <person name="Ohji S."/>
            <person name="Ichikawa N."/>
        </authorList>
    </citation>
    <scope>NUCLEOTIDE SEQUENCE [LARGE SCALE GENOMIC DNA]</scope>
    <source>
        <strain evidence="4 5">NBRC 100758</strain>
    </source>
</reference>
<proteinExistence type="predicted"/>